<dbReference type="AlphaFoldDB" id="A0A059BDU9"/>
<dbReference type="InParanoid" id="A0A059BDU9"/>
<comment type="similarity">
    <text evidence="2">Belongs to the glycosyltransferase 29 family.</text>
</comment>
<keyword evidence="7 11" id="KW-1133">Transmembrane helix</keyword>
<dbReference type="InterPro" id="IPR001675">
    <property type="entry name" value="Glyco_trans_29"/>
</dbReference>
<comment type="subcellular location">
    <subcellularLocation>
        <location evidence="1">Golgi apparatus membrane</location>
        <topology evidence="1">Single-pass type II membrane protein</topology>
    </subcellularLocation>
</comment>
<dbReference type="CDD" id="cd19952">
    <property type="entry name" value="GT29"/>
    <property type="match status" value="1"/>
</dbReference>
<keyword evidence="8" id="KW-0333">Golgi apparatus</keyword>
<dbReference type="GO" id="GO:0009860">
    <property type="term" value="P:pollen tube growth"/>
    <property type="evidence" value="ECO:0000318"/>
    <property type="project" value="GO_Central"/>
</dbReference>
<keyword evidence="5 11" id="KW-0812">Transmembrane</keyword>
<dbReference type="FunFam" id="3.90.1480.20:FF:000019">
    <property type="entry name" value="Glycosyl transferase family 29 protein"/>
    <property type="match status" value="1"/>
</dbReference>
<evidence type="ECO:0000256" key="11">
    <source>
        <dbReference type="SAM" id="Phobius"/>
    </source>
</evidence>
<dbReference type="Pfam" id="PF00777">
    <property type="entry name" value="Glyco_transf_29"/>
    <property type="match status" value="1"/>
</dbReference>
<dbReference type="GO" id="GO:0000139">
    <property type="term" value="C:Golgi membrane"/>
    <property type="evidence" value="ECO:0007669"/>
    <property type="project" value="UniProtKB-SubCell"/>
</dbReference>
<keyword evidence="9 11" id="KW-0472">Membrane</keyword>
<keyword evidence="10" id="KW-0325">Glycoprotein</keyword>
<reference evidence="12" key="1">
    <citation type="submission" date="2013-07" db="EMBL/GenBank/DDBJ databases">
        <title>The genome of Eucalyptus grandis.</title>
        <authorList>
            <person name="Schmutz J."/>
            <person name="Hayes R."/>
            <person name="Myburg A."/>
            <person name="Tuskan G."/>
            <person name="Grattapaglia D."/>
            <person name="Rokhsar D.S."/>
        </authorList>
    </citation>
    <scope>NUCLEOTIDE SEQUENCE</scope>
    <source>
        <tissue evidence="12">Leaf extractions</tissue>
    </source>
</reference>
<dbReference type="GO" id="GO:0005794">
    <property type="term" value="C:Golgi apparatus"/>
    <property type="evidence" value="ECO:0000318"/>
    <property type="project" value="GO_Central"/>
</dbReference>
<dbReference type="InterPro" id="IPR038578">
    <property type="entry name" value="GT29-like_sf"/>
</dbReference>
<keyword evidence="6" id="KW-0735">Signal-anchor</keyword>
<evidence type="ECO:0000313" key="12">
    <source>
        <dbReference type="EMBL" id="KCW64298.1"/>
    </source>
</evidence>
<protein>
    <recommendedName>
        <fullName evidence="13">Sialyltransferase-like protein</fullName>
    </recommendedName>
</protein>
<dbReference type="PANTHER" id="PTHR47486">
    <property type="entry name" value="SIALYLTRANSFERASE-LIKE PROTEIN 1"/>
    <property type="match status" value="1"/>
</dbReference>
<dbReference type="Gramene" id="KCW64298">
    <property type="protein sequence ID" value="KCW64298"/>
    <property type="gene ID" value="EUGRSUZ_G01933"/>
</dbReference>
<evidence type="ECO:0000256" key="6">
    <source>
        <dbReference type="ARBA" id="ARBA00022968"/>
    </source>
</evidence>
<organism evidence="12">
    <name type="scientific">Eucalyptus grandis</name>
    <name type="common">Flooded gum</name>
    <dbReference type="NCBI Taxonomy" id="71139"/>
    <lineage>
        <taxon>Eukaryota</taxon>
        <taxon>Viridiplantae</taxon>
        <taxon>Streptophyta</taxon>
        <taxon>Embryophyta</taxon>
        <taxon>Tracheophyta</taxon>
        <taxon>Spermatophyta</taxon>
        <taxon>Magnoliopsida</taxon>
        <taxon>eudicotyledons</taxon>
        <taxon>Gunneridae</taxon>
        <taxon>Pentapetalae</taxon>
        <taxon>rosids</taxon>
        <taxon>malvids</taxon>
        <taxon>Myrtales</taxon>
        <taxon>Myrtaceae</taxon>
        <taxon>Myrtoideae</taxon>
        <taxon>Eucalypteae</taxon>
        <taxon>Eucalyptus</taxon>
    </lineage>
</organism>
<evidence type="ECO:0000256" key="3">
    <source>
        <dbReference type="ARBA" id="ARBA00022676"/>
    </source>
</evidence>
<evidence type="ECO:0000256" key="1">
    <source>
        <dbReference type="ARBA" id="ARBA00004323"/>
    </source>
</evidence>
<evidence type="ECO:0000256" key="5">
    <source>
        <dbReference type="ARBA" id="ARBA00022692"/>
    </source>
</evidence>
<evidence type="ECO:0000256" key="8">
    <source>
        <dbReference type="ARBA" id="ARBA00023034"/>
    </source>
</evidence>
<dbReference type="GO" id="GO:0008373">
    <property type="term" value="F:sialyltransferase activity"/>
    <property type="evidence" value="ECO:0007669"/>
    <property type="project" value="InterPro"/>
</dbReference>
<evidence type="ECO:0000256" key="4">
    <source>
        <dbReference type="ARBA" id="ARBA00022679"/>
    </source>
</evidence>
<name>A0A059BDU9_EUCGR</name>
<dbReference type="OMA" id="AREHYFQ"/>
<evidence type="ECO:0008006" key="13">
    <source>
        <dbReference type="Google" id="ProtNLM"/>
    </source>
</evidence>
<keyword evidence="3" id="KW-0328">Glycosyltransferase</keyword>
<dbReference type="eggNOG" id="KOG2692">
    <property type="taxonomic scope" value="Eukaryota"/>
</dbReference>
<accession>A0A059BDU9</accession>
<sequence>MRHHHRAPSSSSSSGSNGGRLAVPHLACAAAFLCLFVFATQSSFFAGDQSSDLDGREVRDLSGFQSSVQQCVAKRGLGLSAHIIDHCNLVLKFPKGTNSTWYNAQFKIFEPLEYKYDVCEAILLWEQYRNMTTVLTREYLDARPDGWLEYAAKRIAQLGADKCYNRTLCEEHLNMILPSNPPFHPRQFHRCAVVGNSGDLLKTEFGEEIDSHDAVIRENEAPVNEKYAKYVGMKRDFRLVVRGGARNMIAILNGSDDEVLIIKSVTHRDFNAMIKKVPNPVYLFQGIVLRRGAKGTGMKSIELALSMCDIVDIYGFTVDPGYTEWTRYFSEPKKGHNPLQGRAYYQLLECLGVIRIHSPMRAKMKQDWSDVPNRDLIRSAHVAALRLKKSQAGQSGGQGQFGSCKVWGNADPKNNGRVSGSSDMSDLRKYSNYSKWELMPLEKLRKEARDHFIHMEGVSLYKMDGNKLDDLVCVRHALRSEA</sequence>
<dbReference type="EMBL" id="KK198759">
    <property type="protein sequence ID" value="KCW64298.1"/>
    <property type="molecule type" value="Genomic_DNA"/>
</dbReference>
<dbReference type="GO" id="GO:0009846">
    <property type="term" value="P:pollen germination"/>
    <property type="evidence" value="ECO:0000318"/>
    <property type="project" value="GO_Central"/>
</dbReference>
<evidence type="ECO:0000256" key="10">
    <source>
        <dbReference type="ARBA" id="ARBA00023180"/>
    </source>
</evidence>
<feature type="transmembrane region" description="Helical" evidence="11">
    <location>
        <begin position="21"/>
        <end position="39"/>
    </location>
</feature>
<evidence type="ECO:0000256" key="7">
    <source>
        <dbReference type="ARBA" id="ARBA00022989"/>
    </source>
</evidence>
<proteinExistence type="inferred from homology"/>
<dbReference type="PANTHER" id="PTHR47486:SF1">
    <property type="entry name" value="SIALYLTRANSFERASE-LIKE PROTEIN 1"/>
    <property type="match status" value="1"/>
</dbReference>
<dbReference type="InterPro" id="IPR044782">
    <property type="entry name" value="SIA1/STLP5"/>
</dbReference>
<evidence type="ECO:0000256" key="9">
    <source>
        <dbReference type="ARBA" id="ARBA00023136"/>
    </source>
</evidence>
<evidence type="ECO:0000256" key="2">
    <source>
        <dbReference type="ARBA" id="ARBA00006003"/>
    </source>
</evidence>
<keyword evidence="4" id="KW-0808">Transferase</keyword>
<gene>
    <name evidence="12" type="ORF">EUGRSUZ_G01933</name>
</gene>
<dbReference type="STRING" id="71139.A0A059BDU9"/>
<dbReference type="Gene3D" id="3.90.1480.20">
    <property type="entry name" value="Glycosyl transferase family 29"/>
    <property type="match status" value="2"/>
</dbReference>